<evidence type="ECO:0000256" key="16">
    <source>
        <dbReference type="PIRSR" id="PIRSR600829-2"/>
    </source>
</evidence>
<comment type="cofactor">
    <cofactor evidence="18">
        <name>Mg(2+)</name>
        <dbReference type="ChEBI" id="CHEBI:18420"/>
    </cofactor>
    <text evidence="18">Mn(2+), Zn(2+), Cd(2+) and Co(2+) support activity to lesser extents.</text>
</comment>
<sequence>MNASNNYWRRRYQSFRYAFRGIAAFIRSEPHARIHALATIVVVVAGFYVHLPAVQWTLLLLVIGLVWVSEMINTVIEKIMDHLAPEWHERVGWIKDVAAGAVLVSAIIAVVAGALIFLPFLHR</sequence>
<evidence type="ECO:0000256" key="2">
    <source>
        <dbReference type="ARBA" id="ARBA00005967"/>
    </source>
</evidence>
<dbReference type="AlphaFoldDB" id="A0A1C4DW44"/>
<dbReference type="PANTHER" id="PTHR34299">
    <property type="entry name" value="DIACYLGLYCEROL KINASE"/>
    <property type="match status" value="1"/>
</dbReference>
<comment type="similarity">
    <text evidence="2">Belongs to the bacterial diacylglycerol kinase family.</text>
</comment>
<evidence type="ECO:0000256" key="7">
    <source>
        <dbReference type="ARBA" id="ARBA00022741"/>
    </source>
</evidence>
<keyword evidence="14" id="KW-1208">Phospholipid metabolism</keyword>
<dbReference type="InterPro" id="IPR033717">
    <property type="entry name" value="UDPK"/>
</dbReference>
<evidence type="ECO:0000256" key="17">
    <source>
        <dbReference type="PIRSR" id="PIRSR600829-3"/>
    </source>
</evidence>
<keyword evidence="7 17" id="KW-0547">Nucleotide-binding</keyword>
<evidence type="ECO:0000256" key="14">
    <source>
        <dbReference type="ARBA" id="ARBA00023264"/>
    </source>
</evidence>
<feature type="transmembrane region" description="Helical" evidence="19">
    <location>
        <begin position="97"/>
        <end position="121"/>
    </location>
</feature>
<evidence type="ECO:0000256" key="15">
    <source>
        <dbReference type="PIRSR" id="PIRSR600829-1"/>
    </source>
</evidence>
<evidence type="ECO:0000256" key="4">
    <source>
        <dbReference type="ARBA" id="ARBA00022516"/>
    </source>
</evidence>
<evidence type="ECO:0000256" key="19">
    <source>
        <dbReference type="SAM" id="Phobius"/>
    </source>
</evidence>
<feature type="binding site" evidence="16">
    <location>
        <position position="70"/>
    </location>
    <ligand>
        <name>substrate</name>
    </ligand>
</feature>
<keyword evidence="11" id="KW-0443">Lipid metabolism</keyword>
<dbReference type="GO" id="GO:0005886">
    <property type="term" value="C:plasma membrane"/>
    <property type="evidence" value="ECO:0007669"/>
    <property type="project" value="UniProtKB-SubCell"/>
</dbReference>
<keyword evidence="5" id="KW-0808">Transferase</keyword>
<keyword evidence="9 17" id="KW-0067">ATP-binding</keyword>
<keyword evidence="18" id="KW-0460">Magnesium</keyword>
<keyword evidence="4" id="KW-0444">Lipid biosynthesis</keyword>
<dbReference type="OrthoDB" id="1493837at2"/>
<evidence type="ECO:0000313" key="21">
    <source>
        <dbReference type="Proteomes" id="UP000242818"/>
    </source>
</evidence>
<keyword evidence="13" id="KW-0594">Phospholipid biosynthesis</keyword>
<evidence type="ECO:0000256" key="10">
    <source>
        <dbReference type="ARBA" id="ARBA00022989"/>
    </source>
</evidence>
<feature type="binding site" evidence="17">
    <location>
        <begin position="86"/>
        <end position="88"/>
    </location>
    <ligand>
        <name>ATP</name>
        <dbReference type="ChEBI" id="CHEBI:30616"/>
    </ligand>
</feature>
<evidence type="ECO:0000256" key="18">
    <source>
        <dbReference type="PIRSR" id="PIRSR600829-4"/>
    </source>
</evidence>
<keyword evidence="12 19" id="KW-0472">Membrane</keyword>
<evidence type="ECO:0000256" key="13">
    <source>
        <dbReference type="ARBA" id="ARBA00023209"/>
    </source>
</evidence>
<dbReference type="CDD" id="cd14265">
    <property type="entry name" value="UDPK_IM_like"/>
    <property type="match status" value="1"/>
</dbReference>
<dbReference type="GO" id="GO:0008654">
    <property type="term" value="P:phospholipid biosynthetic process"/>
    <property type="evidence" value="ECO:0007669"/>
    <property type="project" value="UniProtKB-KW"/>
</dbReference>
<dbReference type="InterPro" id="IPR000829">
    <property type="entry name" value="DAGK"/>
</dbReference>
<feature type="binding site" evidence="17">
    <location>
        <position position="77"/>
    </location>
    <ligand>
        <name>ATP</name>
        <dbReference type="ChEBI" id="CHEBI:30616"/>
    </ligand>
</feature>
<feature type="binding site" evidence="16">
    <location>
        <position position="10"/>
    </location>
    <ligand>
        <name>substrate</name>
    </ligand>
</feature>
<evidence type="ECO:0000256" key="8">
    <source>
        <dbReference type="ARBA" id="ARBA00022777"/>
    </source>
</evidence>
<evidence type="ECO:0000256" key="6">
    <source>
        <dbReference type="ARBA" id="ARBA00022692"/>
    </source>
</evidence>
<feature type="binding site" evidence="18">
    <location>
        <position position="77"/>
    </location>
    <ligand>
        <name>a divalent metal cation</name>
        <dbReference type="ChEBI" id="CHEBI:60240"/>
    </ligand>
</feature>
<feature type="active site" description="Proton acceptor" evidence="15">
    <location>
        <position position="70"/>
    </location>
</feature>
<comment type="subcellular location">
    <subcellularLocation>
        <location evidence="1">Cell membrane</location>
        <topology evidence="1">Multi-pass membrane protein</topology>
    </subcellularLocation>
</comment>
<keyword evidence="21" id="KW-1185">Reference proteome</keyword>
<feature type="binding site" evidence="17">
    <location>
        <position position="10"/>
    </location>
    <ligand>
        <name>ATP</name>
        <dbReference type="ChEBI" id="CHEBI:30616"/>
    </ligand>
</feature>
<gene>
    <name evidence="20" type="ORF">GA0116948_106148</name>
</gene>
<keyword evidence="6 19" id="KW-0812">Transmembrane</keyword>
<dbReference type="InterPro" id="IPR036945">
    <property type="entry name" value="DAGK_sf"/>
</dbReference>
<dbReference type="Pfam" id="PF01219">
    <property type="entry name" value="DAGK_prokar"/>
    <property type="match status" value="1"/>
</dbReference>
<name>A0A1C4DW44_9BACT</name>
<proteinExistence type="inferred from homology"/>
<evidence type="ECO:0000313" key="20">
    <source>
        <dbReference type="EMBL" id="SCC35490.1"/>
    </source>
</evidence>
<feature type="transmembrane region" description="Helical" evidence="19">
    <location>
        <begin position="34"/>
        <end position="51"/>
    </location>
</feature>
<evidence type="ECO:0000256" key="9">
    <source>
        <dbReference type="ARBA" id="ARBA00022840"/>
    </source>
</evidence>
<accession>A0A1C4DW44</accession>
<dbReference type="Gene3D" id="1.10.287.3610">
    <property type="match status" value="1"/>
</dbReference>
<dbReference type="EMBL" id="FMAR01000006">
    <property type="protein sequence ID" value="SCC35490.1"/>
    <property type="molecule type" value="Genomic_DNA"/>
</dbReference>
<evidence type="ECO:0000256" key="3">
    <source>
        <dbReference type="ARBA" id="ARBA00022475"/>
    </source>
</evidence>
<feature type="binding site" evidence="17">
    <location>
        <position position="17"/>
    </location>
    <ligand>
        <name>ATP</name>
        <dbReference type="ChEBI" id="CHEBI:30616"/>
    </ligand>
</feature>
<protein>
    <submittedName>
        <fullName evidence="20">Undecaprenol kinase/diacylglycerol kinase (ATP)</fullName>
    </submittedName>
</protein>
<evidence type="ECO:0000256" key="1">
    <source>
        <dbReference type="ARBA" id="ARBA00004651"/>
    </source>
</evidence>
<feature type="binding site" evidence="17">
    <location>
        <position position="29"/>
    </location>
    <ligand>
        <name>ATP</name>
        <dbReference type="ChEBI" id="CHEBI:30616"/>
    </ligand>
</feature>
<dbReference type="STRING" id="1335309.GA0116948_106148"/>
<feature type="transmembrane region" description="Helical" evidence="19">
    <location>
        <begin position="57"/>
        <end position="76"/>
    </location>
</feature>
<evidence type="ECO:0000256" key="12">
    <source>
        <dbReference type="ARBA" id="ARBA00023136"/>
    </source>
</evidence>
<evidence type="ECO:0000256" key="5">
    <source>
        <dbReference type="ARBA" id="ARBA00022679"/>
    </source>
</evidence>
<keyword evidence="3" id="KW-1003">Cell membrane</keyword>
<dbReference type="Proteomes" id="UP000242818">
    <property type="component" value="Unassembled WGS sequence"/>
</dbReference>
<feature type="binding site" evidence="18">
    <location>
        <position position="29"/>
    </location>
    <ligand>
        <name>a divalent metal cation</name>
        <dbReference type="ChEBI" id="CHEBI:60240"/>
    </ligand>
</feature>
<dbReference type="GO" id="GO:0046872">
    <property type="term" value="F:metal ion binding"/>
    <property type="evidence" value="ECO:0007669"/>
    <property type="project" value="UniProtKB-KW"/>
</dbReference>
<dbReference type="GO" id="GO:0016301">
    <property type="term" value="F:kinase activity"/>
    <property type="evidence" value="ECO:0007669"/>
    <property type="project" value="UniProtKB-KW"/>
</dbReference>
<dbReference type="PANTHER" id="PTHR34299:SF1">
    <property type="entry name" value="DIACYLGLYCEROL KINASE"/>
    <property type="match status" value="1"/>
</dbReference>
<dbReference type="GO" id="GO:0005524">
    <property type="term" value="F:ATP binding"/>
    <property type="evidence" value="ECO:0007669"/>
    <property type="project" value="UniProtKB-KW"/>
</dbReference>
<keyword evidence="10 19" id="KW-1133">Transmembrane helix</keyword>
<keyword evidence="18" id="KW-0479">Metal-binding</keyword>
<reference evidence="20 21" key="1">
    <citation type="submission" date="2016-08" db="EMBL/GenBank/DDBJ databases">
        <authorList>
            <person name="Seilhamer J.J."/>
        </authorList>
    </citation>
    <scope>NUCLEOTIDE SEQUENCE [LARGE SCALE GENOMIC DNA]</scope>
    <source>
        <strain evidence="20 21">A37T2</strain>
    </source>
</reference>
<feature type="binding site" evidence="17">
    <location>
        <begin position="95"/>
        <end position="96"/>
    </location>
    <ligand>
        <name>ATP</name>
        <dbReference type="ChEBI" id="CHEBI:30616"/>
    </ligand>
</feature>
<evidence type="ECO:0000256" key="11">
    <source>
        <dbReference type="ARBA" id="ARBA00023098"/>
    </source>
</evidence>
<organism evidence="20 21">
    <name type="scientific">Chitinophaga costaii</name>
    <dbReference type="NCBI Taxonomy" id="1335309"/>
    <lineage>
        <taxon>Bacteria</taxon>
        <taxon>Pseudomonadati</taxon>
        <taxon>Bacteroidota</taxon>
        <taxon>Chitinophagia</taxon>
        <taxon>Chitinophagales</taxon>
        <taxon>Chitinophagaceae</taxon>
        <taxon>Chitinophaga</taxon>
    </lineage>
</organism>
<keyword evidence="8 20" id="KW-0418">Kinase</keyword>
<dbReference type="RefSeq" id="WP_089712046.1">
    <property type="nucleotide sequence ID" value="NZ_FMAR01000006.1"/>
</dbReference>